<name>A0A1L9SUG2_9EURO</name>
<dbReference type="Proteomes" id="UP000184188">
    <property type="component" value="Unassembled WGS sequence"/>
</dbReference>
<gene>
    <name evidence="1" type="ORF">ASPZODRAFT_126788</name>
</gene>
<protein>
    <submittedName>
        <fullName evidence="1">Uncharacterized protein</fullName>
    </submittedName>
</protein>
<dbReference type="EMBL" id="KV878336">
    <property type="protein sequence ID" value="OJJ50838.1"/>
    <property type="molecule type" value="Genomic_DNA"/>
</dbReference>
<sequence>MRELFLEAVGMEVLVAGFVIILFEKTSQVKAADQRPWPCEIGGLRVFFDRADYTP</sequence>
<dbReference type="RefSeq" id="XP_022585348.1">
    <property type="nucleotide sequence ID" value="XM_022721581.1"/>
</dbReference>
<accession>A0A1L9SUG2</accession>
<dbReference type="VEuPathDB" id="FungiDB:ASPZODRAFT_126788"/>
<proteinExistence type="predicted"/>
<dbReference type="GeneID" id="34608046"/>
<dbReference type="STRING" id="1073090.A0A1L9SUG2"/>
<evidence type="ECO:0000313" key="1">
    <source>
        <dbReference type="EMBL" id="OJJ50838.1"/>
    </source>
</evidence>
<dbReference type="OrthoDB" id="3009558at2759"/>
<reference evidence="2" key="1">
    <citation type="journal article" date="2017" name="Genome Biol.">
        <title>Comparative genomics reveals high biological diversity and specific adaptations in the industrially and medically important fungal genus Aspergillus.</title>
        <authorList>
            <person name="de Vries R.P."/>
            <person name="Riley R."/>
            <person name="Wiebenga A."/>
            <person name="Aguilar-Osorio G."/>
            <person name="Amillis S."/>
            <person name="Uchima C.A."/>
            <person name="Anderluh G."/>
            <person name="Asadollahi M."/>
            <person name="Askin M."/>
            <person name="Barry K."/>
            <person name="Battaglia E."/>
            <person name="Bayram O."/>
            <person name="Benocci T."/>
            <person name="Braus-Stromeyer S.A."/>
            <person name="Caldana C."/>
            <person name="Canovas D."/>
            <person name="Cerqueira G.C."/>
            <person name="Chen F."/>
            <person name="Chen W."/>
            <person name="Choi C."/>
            <person name="Clum A."/>
            <person name="Dos Santos R.A."/>
            <person name="Damasio A.R."/>
            <person name="Diallinas G."/>
            <person name="Emri T."/>
            <person name="Fekete E."/>
            <person name="Flipphi M."/>
            <person name="Freyberg S."/>
            <person name="Gallo A."/>
            <person name="Gournas C."/>
            <person name="Habgood R."/>
            <person name="Hainaut M."/>
            <person name="Harispe M.L."/>
            <person name="Henrissat B."/>
            <person name="Hilden K.S."/>
            <person name="Hope R."/>
            <person name="Hossain A."/>
            <person name="Karabika E."/>
            <person name="Karaffa L."/>
            <person name="Karanyi Z."/>
            <person name="Krasevec N."/>
            <person name="Kuo A."/>
            <person name="Kusch H."/>
            <person name="LaButti K."/>
            <person name="Lagendijk E.L."/>
            <person name="Lapidus A."/>
            <person name="Levasseur A."/>
            <person name="Lindquist E."/>
            <person name="Lipzen A."/>
            <person name="Logrieco A.F."/>
            <person name="MacCabe A."/>
            <person name="Maekelae M.R."/>
            <person name="Malavazi I."/>
            <person name="Melin P."/>
            <person name="Meyer V."/>
            <person name="Mielnichuk N."/>
            <person name="Miskei M."/>
            <person name="Molnar A.P."/>
            <person name="Mule G."/>
            <person name="Ngan C.Y."/>
            <person name="Orejas M."/>
            <person name="Orosz E."/>
            <person name="Ouedraogo J.P."/>
            <person name="Overkamp K.M."/>
            <person name="Park H.-S."/>
            <person name="Perrone G."/>
            <person name="Piumi F."/>
            <person name="Punt P.J."/>
            <person name="Ram A.F."/>
            <person name="Ramon A."/>
            <person name="Rauscher S."/>
            <person name="Record E."/>
            <person name="Riano-Pachon D.M."/>
            <person name="Robert V."/>
            <person name="Roehrig J."/>
            <person name="Ruller R."/>
            <person name="Salamov A."/>
            <person name="Salih N.S."/>
            <person name="Samson R.A."/>
            <person name="Sandor E."/>
            <person name="Sanguinetti M."/>
            <person name="Schuetze T."/>
            <person name="Sepcic K."/>
            <person name="Shelest E."/>
            <person name="Sherlock G."/>
            <person name="Sophianopoulou V."/>
            <person name="Squina F.M."/>
            <person name="Sun H."/>
            <person name="Susca A."/>
            <person name="Todd R.B."/>
            <person name="Tsang A."/>
            <person name="Unkles S.E."/>
            <person name="van de Wiele N."/>
            <person name="van Rossen-Uffink D."/>
            <person name="Oliveira J.V."/>
            <person name="Vesth T.C."/>
            <person name="Visser J."/>
            <person name="Yu J.-H."/>
            <person name="Zhou M."/>
            <person name="Andersen M.R."/>
            <person name="Archer D.B."/>
            <person name="Baker S.E."/>
            <person name="Benoit I."/>
            <person name="Brakhage A.A."/>
            <person name="Braus G.H."/>
            <person name="Fischer R."/>
            <person name="Frisvad J.C."/>
            <person name="Goldman G.H."/>
            <person name="Houbraken J."/>
            <person name="Oakley B."/>
            <person name="Pocsi I."/>
            <person name="Scazzocchio C."/>
            <person name="Seiboth B."/>
            <person name="vanKuyk P.A."/>
            <person name="Wortman J."/>
            <person name="Dyer P.S."/>
            <person name="Grigoriev I.V."/>
        </authorList>
    </citation>
    <scope>NUCLEOTIDE SEQUENCE [LARGE SCALE GENOMIC DNA]</scope>
    <source>
        <strain evidence="2">CBS 506.65</strain>
    </source>
</reference>
<dbReference type="AlphaFoldDB" id="A0A1L9SUG2"/>
<evidence type="ECO:0000313" key="2">
    <source>
        <dbReference type="Proteomes" id="UP000184188"/>
    </source>
</evidence>
<keyword evidence="2" id="KW-1185">Reference proteome</keyword>
<organism evidence="1 2">
    <name type="scientific">Penicilliopsis zonata CBS 506.65</name>
    <dbReference type="NCBI Taxonomy" id="1073090"/>
    <lineage>
        <taxon>Eukaryota</taxon>
        <taxon>Fungi</taxon>
        <taxon>Dikarya</taxon>
        <taxon>Ascomycota</taxon>
        <taxon>Pezizomycotina</taxon>
        <taxon>Eurotiomycetes</taxon>
        <taxon>Eurotiomycetidae</taxon>
        <taxon>Eurotiales</taxon>
        <taxon>Aspergillaceae</taxon>
        <taxon>Penicilliopsis</taxon>
    </lineage>
</organism>